<dbReference type="Proteomes" id="UP001153620">
    <property type="component" value="Chromosome 3"/>
</dbReference>
<evidence type="ECO:0000256" key="2">
    <source>
        <dbReference type="ARBA" id="ARBA00022525"/>
    </source>
</evidence>
<reference evidence="13" key="1">
    <citation type="submission" date="2022-01" db="EMBL/GenBank/DDBJ databases">
        <authorList>
            <person name="King R."/>
        </authorList>
    </citation>
    <scope>NUCLEOTIDE SEQUENCE</scope>
</reference>
<name>A0A9N9WZE2_9DIPT</name>
<dbReference type="Pfam" id="PF00089">
    <property type="entry name" value="Trypsin"/>
    <property type="match status" value="1"/>
</dbReference>
<evidence type="ECO:0000313" key="14">
    <source>
        <dbReference type="Proteomes" id="UP001153620"/>
    </source>
</evidence>
<dbReference type="Gene3D" id="2.40.10.10">
    <property type="entry name" value="Trypsin-like serine proteases"/>
    <property type="match status" value="2"/>
</dbReference>
<feature type="region of interest" description="Disordered" evidence="10">
    <location>
        <begin position="1093"/>
        <end position="1119"/>
    </location>
</feature>
<dbReference type="PROSITE" id="PS50240">
    <property type="entry name" value="TRYPSIN_DOM"/>
    <property type="match status" value="1"/>
</dbReference>
<feature type="compositionally biased region" description="Polar residues" evidence="10">
    <location>
        <begin position="1093"/>
        <end position="1115"/>
    </location>
</feature>
<dbReference type="SMART" id="SM00020">
    <property type="entry name" value="Tryp_SPc"/>
    <property type="match status" value="1"/>
</dbReference>
<keyword evidence="9" id="KW-0645">Protease</keyword>
<feature type="region of interest" description="Disordered" evidence="10">
    <location>
        <begin position="1184"/>
        <end position="1216"/>
    </location>
</feature>
<dbReference type="GO" id="GO:0045087">
    <property type="term" value="P:innate immune response"/>
    <property type="evidence" value="ECO:0007669"/>
    <property type="project" value="UniProtKB-KW"/>
</dbReference>
<dbReference type="InterPro" id="IPR043504">
    <property type="entry name" value="Peptidase_S1_PA_chymotrypsin"/>
</dbReference>
<evidence type="ECO:0000256" key="9">
    <source>
        <dbReference type="RuleBase" id="RU363034"/>
    </source>
</evidence>
<dbReference type="GO" id="GO:0005576">
    <property type="term" value="C:extracellular region"/>
    <property type="evidence" value="ECO:0007669"/>
    <property type="project" value="UniProtKB-SubCell"/>
</dbReference>
<keyword evidence="14" id="KW-1185">Reference proteome</keyword>
<evidence type="ECO:0000256" key="3">
    <source>
        <dbReference type="ARBA" id="ARBA00022588"/>
    </source>
</evidence>
<keyword evidence="2" id="KW-0964">Secreted</keyword>
<evidence type="ECO:0000256" key="6">
    <source>
        <dbReference type="ARBA" id="ARBA00023157"/>
    </source>
</evidence>
<dbReference type="FunFam" id="2.40.10.10:FF:000028">
    <property type="entry name" value="Serine protease easter"/>
    <property type="match status" value="1"/>
</dbReference>
<evidence type="ECO:0000256" key="4">
    <source>
        <dbReference type="ARBA" id="ARBA00022729"/>
    </source>
</evidence>
<evidence type="ECO:0000256" key="8">
    <source>
        <dbReference type="ARBA" id="ARBA00024195"/>
    </source>
</evidence>
<gene>
    <name evidence="13" type="ORF">CHIRRI_LOCUS12660</name>
</gene>
<feature type="chain" id="PRO_5040211124" description="Peptidase S1 domain-containing protein" evidence="11">
    <location>
        <begin position="19"/>
        <end position="1665"/>
    </location>
</feature>
<dbReference type="PRINTS" id="PR00722">
    <property type="entry name" value="CHYMOTRYPSIN"/>
</dbReference>
<keyword evidence="7" id="KW-0325">Glycoprotein</keyword>
<sequence>MRLTVILVVLLAVIKCDSTWPFYYEDSENNMHLRRQTYDNHDLAPQNFHFQQMNGNVQVNNFQRACNCVKLKHCDPIMNMVRHMYSGVIANYINTQLQVYQCKYVKGEMYVCCPNYYNGQGYNYQEWQKQSKEFAKKWNFGGGYDDSSEEQSGYQKIRPHVQPQSMPQYVSYPIQGFYPFTKSNIQKPKTFYVNHEDAATHKNCPQPFSQEFRLPNNHTFYQETTTIEPVVPVVTTPPTTTSTTSTTTTQTPIVAALPRTLQDKLSLINQNCGKSSGTRIIGGEDAGIGRFLWVARIAYRNRTSGTISYRCAGSVISSRFILTAGHCVSNLIESLELALVRLGDVDVDQENECNDDGFCVKEEDFQIEKTIVHPNYNKPRYQNDIALIKLHQSTTSSQSVAPICLPVANYERFGKIEVGSNGIIAGFGASSRSSTTQNPRLQWIRLPFVATSECASFYSNYSANLGTRIMISNFQLCVQGREAGDACAGDSGGPLMTDSDTSGGRYVLLGIVSFGPRSCGAIKDALEVFAECIKNGTEIKNLCEKCTNATIKSHPIFKKLFDKIIEDTKAIEKLKLMIDGLQKSADGNDYNKWRSDFGNVINSLETSSNATIVKVSHAVASSGTKKIKKRFEETDRILSDTDLTLIKDETERNFLNVLIQSNRKVVDCLKYAESLLPKFFKLPTKKNRKLFIIGDDTSKSMSFSKNYEHYGEVIIKSLLPSSTGMSNSQSAVFRDSLNGYLIDDLDKTEVMLKLVAADNSMNLMEFSRMANNSEAVKLSATIQINGEIDEGIEIVEIGVIEDYQSSKGPEAMAIVENNQTGGLNRVPIQLVPISPEKEIHGKIVEIQAMPEERDKTELLDDIEMPSFNSTFKEDSPMRLPFQFATPSRKDRDVQRQGRVQGLNMSLQQRPGRQAIDQLIKDVAEKAVNSIIKDQSILEDVSEIEYANLSSYYEPNQSAKHVVPSRIIETSGRGNLEDISEIEYANLSASYHPNQSIRNATMPSPQRVINTSGIRRTPNRTNISVGRNLEDVSEIEYANISSVYEPNVINMSRAYNMSIQSPQRRAETSTRRHESRLEDVSEIDYANLSSLHQSIGNRSVPMSQKSPQRRINTSGMRQGGNLEDLSEIEYANLSGSFHPNQSVRNQVIASPQRVQVPRSPQRIIETSGRANLEDISEIEYANMSSIHEQSQSNRSRGNNMSMQSPRRVPETSIRRQESRLEDISEIDYANLSSAYHPNQSAVMSPKSPQRRINVSMGRQRGNLEDISEIEYANLSGSFHPNQSVRNQVVMSPKSPGQRRMEASMRDNLEDVSEIDYADLSGLNQSIRGQHTSIRSPQQRTQTPVKQSPRAPIRQQPTEGILIDIVSTPPKTPQRNVVFNDGNLMQFDNEAANQSASRQPQKNRYLKELIRQLSSVLNEDLSTRLRRREKVHDRSLPSRQPKSVSKMMNTSMPTILPVTSNRIVFDRPVRVVPSRIPEDLPIPMTSVVVEQPREVLSPLRPHEAQRINQMLLESKVNPFTSNSNMLQVPAASRSFYEDQGNSSFRNTSLPLHLTPRKEKLPAMEKSFTAAWEETQRSNQIPDDNEDLQNISDTFSVSIDDSHVNEYSYKEDLQNVSQPFSDSFNEMYDSGNNLAQHLPVQSARQFLSNFDQNDDLDNISFELQDDLN</sequence>
<feature type="compositionally biased region" description="Basic and acidic residues" evidence="10">
    <location>
        <begin position="1206"/>
        <end position="1216"/>
    </location>
</feature>
<reference evidence="13" key="2">
    <citation type="submission" date="2022-10" db="EMBL/GenBank/DDBJ databases">
        <authorList>
            <consortium name="ENA_rothamsted_submissions"/>
            <consortium name="culmorum"/>
            <person name="King R."/>
        </authorList>
    </citation>
    <scope>NUCLEOTIDE SEQUENCE</scope>
</reference>
<accession>A0A9N9WZE2</accession>
<keyword evidence="9" id="KW-0720">Serine protease</keyword>
<dbReference type="InterPro" id="IPR009003">
    <property type="entry name" value="Peptidase_S1_PA"/>
</dbReference>
<comment type="similarity">
    <text evidence="8">Belongs to the peptidase S1 family. CLIP subfamily.</text>
</comment>
<protein>
    <recommendedName>
        <fullName evidence="12">Peptidase S1 domain-containing protein</fullName>
    </recommendedName>
</protein>
<organism evidence="13 14">
    <name type="scientific">Chironomus riparius</name>
    <dbReference type="NCBI Taxonomy" id="315576"/>
    <lineage>
        <taxon>Eukaryota</taxon>
        <taxon>Metazoa</taxon>
        <taxon>Ecdysozoa</taxon>
        <taxon>Arthropoda</taxon>
        <taxon>Hexapoda</taxon>
        <taxon>Insecta</taxon>
        <taxon>Pterygota</taxon>
        <taxon>Neoptera</taxon>
        <taxon>Endopterygota</taxon>
        <taxon>Diptera</taxon>
        <taxon>Nematocera</taxon>
        <taxon>Chironomoidea</taxon>
        <taxon>Chironomidae</taxon>
        <taxon>Chironominae</taxon>
        <taxon>Chironomus</taxon>
    </lineage>
</organism>
<evidence type="ECO:0000256" key="1">
    <source>
        <dbReference type="ARBA" id="ARBA00004613"/>
    </source>
</evidence>
<dbReference type="GO" id="GO:0006508">
    <property type="term" value="P:proteolysis"/>
    <property type="evidence" value="ECO:0007669"/>
    <property type="project" value="UniProtKB-KW"/>
</dbReference>
<feature type="compositionally biased region" description="Polar residues" evidence="10">
    <location>
        <begin position="1327"/>
        <end position="1344"/>
    </location>
</feature>
<dbReference type="SUPFAM" id="SSF50494">
    <property type="entry name" value="Trypsin-like serine proteases"/>
    <property type="match status" value="1"/>
</dbReference>
<feature type="compositionally biased region" description="Polar residues" evidence="10">
    <location>
        <begin position="1184"/>
        <end position="1203"/>
    </location>
</feature>
<dbReference type="InterPro" id="IPR038565">
    <property type="entry name" value="CLIP_sf"/>
</dbReference>
<dbReference type="InterPro" id="IPR001314">
    <property type="entry name" value="Peptidase_S1A"/>
</dbReference>
<feature type="region of interest" description="Disordered" evidence="10">
    <location>
        <begin position="1327"/>
        <end position="1353"/>
    </location>
</feature>
<feature type="domain" description="Peptidase S1" evidence="12">
    <location>
        <begin position="280"/>
        <end position="599"/>
    </location>
</feature>
<feature type="signal peptide" evidence="11">
    <location>
        <begin position="1"/>
        <end position="18"/>
    </location>
</feature>
<dbReference type="GO" id="GO:0004252">
    <property type="term" value="F:serine-type endopeptidase activity"/>
    <property type="evidence" value="ECO:0007669"/>
    <property type="project" value="InterPro"/>
</dbReference>
<evidence type="ECO:0000313" key="13">
    <source>
        <dbReference type="EMBL" id="CAG9809840.1"/>
    </source>
</evidence>
<keyword evidence="5" id="KW-0391">Immunity</keyword>
<dbReference type="InterPro" id="IPR018114">
    <property type="entry name" value="TRYPSIN_HIS"/>
</dbReference>
<keyword evidence="4 11" id="KW-0732">Signal</keyword>
<dbReference type="EMBL" id="OU895879">
    <property type="protein sequence ID" value="CAG9809840.1"/>
    <property type="molecule type" value="Genomic_DNA"/>
</dbReference>
<evidence type="ECO:0000256" key="10">
    <source>
        <dbReference type="SAM" id="MobiDB-lite"/>
    </source>
</evidence>
<dbReference type="PROSITE" id="PS00134">
    <property type="entry name" value="TRYPSIN_HIS"/>
    <property type="match status" value="1"/>
</dbReference>
<evidence type="ECO:0000256" key="7">
    <source>
        <dbReference type="ARBA" id="ARBA00023180"/>
    </source>
</evidence>
<dbReference type="PANTHER" id="PTHR24256">
    <property type="entry name" value="TRYPTASE-RELATED"/>
    <property type="match status" value="1"/>
</dbReference>
<dbReference type="OrthoDB" id="547031at2759"/>
<comment type="subcellular location">
    <subcellularLocation>
        <location evidence="1">Secreted</location>
    </subcellularLocation>
</comment>
<dbReference type="CDD" id="cd00190">
    <property type="entry name" value="Tryp_SPc"/>
    <property type="match status" value="1"/>
</dbReference>
<dbReference type="InterPro" id="IPR033116">
    <property type="entry name" value="TRYPSIN_SER"/>
</dbReference>
<keyword evidence="6" id="KW-1015">Disulfide bond</keyword>
<dbReference type="PROSITE" id="PS00135">
    <property type="entry name" value="TRYPSIN_SER"/>
    <property type="match status" value="1"/>
</dbReference>
<evidence type="ECO:0000259" key="12">
    <source>
        <dbReference type="PROSITE" id="PS50240"/>
    </source>
</evidence>
<dbReference type="Gene3D" id="3.30.1640.30">
    <property type="match status" value="1"/>
</dbReference>
<dbReference type="InterPro" id="IPR051487">
    <property type="entry name" value="Ser/Thr_Proteases_Immune/Dev"/>
</dbReference>
<keyword evidence="3" id="KW-0399">Innate immunity</keyword>
<evidence type="ECO:0000256" key="11">
    <source>
        <dbReference type="SAM" id="SignalP"/>
    </source>
</evidence>
<evidence type="ECO:0000256" key="5">
    <source>
        <dbReference type="ARBA" id="ARBA00022859"/>
    </source>
</evidence>
<proteinExistence type="inferred from homology"/>
<keyword evidence="9" id="KW-0378">Hydrolase</keyword>
<dbReference type="InterPro" id="IPR001254">
    <property type="entry name" value="Trypsin_dom"/>
</dbReference>